<dbReference type="InterPro" id="IPR018247">
    <property type="entry name" value="EF_Hand_1_Ca_BS"/>
</dbReference>
<dbReference type="PROSITE" id="PS00018">
    <property type="entry name" value="EF_HAND_1"/>
    <property type="match status" value="1"/>
</dbReference>
<keyword evidence="1" id="KW-0732">Signal</keyword>
<sequence>MRTILAAMAVVALTVPAIAQSIGDFESVDADQDGSVSLREGRVVIPDLSEADFTAADTDGSGQLNQQEFEALVAKLGL</sequence>
<organism evidence="3 4">
    <name type="scientific">Devosia enhydra</name>
    <dbReference type="NCBI Taxonomy" id="665118"/>
    <lineage>
        <taxon>Bacteria</taxon>
        <taxon>Pseudomonadati</taxon>
        <taxon>Pseudomonadota</taxon>
        <taxon>Alphaproteobacteria</taxon>
        <taxon>Hyphomicrobiales</taxon>
        <taxon>Devosiaceae</taxon>
        <taxon>Devosia</taxon>
    </lineage>
</organism>
<dbReference type="AlphaFoldDB" id="A0A1K2HUP2"/>
<dbReference type="RefSeq" id="WP_072339482.1">
    <property type="nucleotide sequence ID" value="NZ_FPKU01000001.1"/>
</dbReference>
<name>A0A1K2HUP2_9HYPH</name>
<feature type="domain" description="EF-hand" evidence="2">
    <location>
        <begin position="52"/>
        <end position="73"/>
    </location>
</feature>
<dbReference type="InterPro" id="IPR011992">
    <property type="entry name" value="EF-hand-dom_pair"/>
</dbReference>
<dbReference type="EMBL" id="FPKU01000001">
    <property type="protein sequence ID" value="SFZ82256.1"/>
    <property type="molecule type" value="Genomic_DNA"/>
</dbReference>
<feature type="signal peptide" evidence="1">
    <location>
        <begin position="1"/>
        <end position="19"/>
    </location>
</feature>
<dbReference type="SUPFAM" id="SSF47473">
    <property type="entry name" value="EF-hand"/>
    <property type="match status" value="1"/>
</dbReference>
<keyword evidence="4" id="KW-1185">Reference proteome</keyword>
<dbReference type="InterPro" id="IPR002048">
    <property type="entry name" value="EF_hand_dom"/>
</dbReference>
<dbReference type="Pfam" id="PF13202">
    <property type="entry name" value="EF-hand_5"/>
    <property type="match status" value="2"/>
</dbReference>
<accession>A0A1K2HUP2</accession>
<feature type="chain" id="PRO_5012340251" evidence="1">
    <location>
        <begin position="20"/>
        <end position="78"/>
    </location>
</feature>
<reference evidence="3 4" key="1">
    <citation type="submission" date="2016-11" db="EMBL/GenBank/DDBJ databases">
        <authorList>
            <person name="Jaros S."/>
            <person name="Januszkiewicz K."/>
            <person name="Wedrychowicz H."/>
        </authorList>
    </citation>
    <scope>NUCLEOTIDE SEQUENCE [LARGE SCALE GENOMIC DNA]</scope>
    <source>
        <strain evidence="3 4">ATCC 23634</strain>
    </source>
</reference>
<dbReference type="Gene3D" id="1.10.238.10">
    <property type="entry name" value="EF-hand"/>
    <property type="match status" value="1"/>
</dbReference>
<evidence type="ECO:0000256" key="1">
    <source>
        <dbReference type="SAM" id="SignalP"/>
    </source>
</evidence>
<evidence type="ECO:0000313" key="3">
    <source>
        <dbReference type="EMBL" id="SFZ82256.1"/>
    </source>
</evidence>
<dbReference type="GO" id="GO:0005509">
    <property type="term" value="F:calcium ion binding"/>
    <property type="evidence" value="ECO:0007669"/>
    <property type="project" value="InterPro"/>
</dbReference>
<evidence type="ECO:0000259" key="2">
    <source>
        <dbReference type="Pfam" id="PF13202"/>
    </source>
</evidence>
<protein>
    <submittedName>
        <fullName evidence="3">EF hand</fullName>
    </submittedName>
</protein>
<evidence type="ECO:0000313" key="4">
    <source>
        <dbReference type="Proteomes" id="UP000183447"/>
    </source>
</evidence>
<feature type="domain" description="EF-hand" evidence="2">
    <location>
        <begin position="23"/>
        <end position="40"/>
    </location>
</feature>
<dbReference type="Proteomes" id="UP000183447">
    <property type="component" value="Unassembled WGS sequence"/>
</dbReference>
<proteinExistence type="predicted"/>
<gene>
    <name evidence="3" type="ORF">SAMN02983003_0968</name>
</gene>
<dbReference type="STRING" id="665118.SAMN02983003_0968"/>